<evidence type="ECO:0000313" key="11">
    <source>
        <dbReference type="EMBL" id="KAK6913086.1"/>
    </source>
</evidence>
<dbReference type="PROSITE" id="PS51473">
    <property type="entry name" value="GNK2"/>
    <property type="match status" value="2"/>
</dbReference>
<dbReference type="Proteomes" id="UP001370490">
    <property type="component" value="Unassembled WGS sequence"/>
</dbReference>
<dbReference type="GO" id="GO:0005524">
    <property type="term" value="F:ATP binding"/>
    <property type="evidence" value="ECO:0007669"/>
    <property type="project" value="UniProtKB-KW"/>
</dbReference>
<dbReference type="Gene3D" id="3.30.430.20">
    <property type="entry name" value="Gnk2 domain, C-X8-C-X2-C motif"/>
    <property type="match status" value="2"/>
</dbReference>
<dbReference type="CDD" id="cd23509">
    <property type="entry name" value="Gnk2-like"/>
    <property type="match status" value="2"/>
</dbReference>
<sequence>METLPQRVTIHHIGTHIFNSTPPMYGLAQCYQDLSHTDCLLCYAAARTKLPRCLPFISARIYLDGCFLRYDNCRFFNEYVDPHRNNSVSCSTLLDSVTVKSANPDFNMRVGWVIQNLRVEGLELLKQAAYALAQCWKTIRKVGCRDCLKKADHRARGCPPAKEGSGFDAGCYLRYSTEKFYNDGNETNGQAGKCDILLLDHLERKIVGRVSSTLSMSSLYFKYEIIEKATGYFDPSRKLGQGGVDGTRVAIKRLLFNTRQWVDAFLNEVNLIGGIQLKNLVNLLGCSIEGPESLLVYEEKPGSNSKLATKSEQLKGSHIFTKAVMLELFRDIKSNNVLLDENHNPKIADIGLARCFAAKKTQHWNLQELCIGYMAPQYLVQGQLTEKADVYRFGVWYLKLYVARMFYKFHKLHEIADSCLGDNLVAKEASNMLQIGLLCTQASAING</sequence>
<keyword evidence="3" id="KW-0732">Signal</keyword>
<dbReference type="SUPFAM" id="SSF56112">
    <property type="entry name" value="Protein kinase-like (PK-like)"/>
    <property type="match status" value="1"/>
</dbReference>
<keyword evidence="1" id="KW-0723">Serine/threonine-protein kinase</keyword>
<keyword evidence="12" id="KW-1185">Reference proteome</keyword>
<name>A0AAN8UJU3_9MAGN</name>
<keyword evidence="4" id="KW-0677">Repeat</keyword>
<dbReference type="InterPro" id="IPR011009">
    <property type="entry name" value="Kinase-like_dom_sf"/>
</dbReference>
<feature type="domain" description="Protein kinase" evidence="9">
    <location>
        <begin position="196"/>
        <end position="447"/>
    </location>
</feature>
<keyword evidence="2" id="KW-0808">Transferase</keyword>
<keyword evidence="5" id="KW-0547">Nucleotide-binding</keyword>
<dbReference type="PANTHER" id="PTHR47973">
    <property type="entry name" value="CYSTEINE-RICH RECEPTOR-LIKE PROTEIN KINASE 3"/>
    <property type="match status" value="1"/>
</dbReference>
<dbReference type="Gene3D" id="1.10.510.10">
    <property type="entry name" value="Transferase(Phosphotransferase) domain 1"/>
    <property type="match status" value="1"/>
</dbReference>
<dbReference type="FunFam" id="3.30.430.20:FF:000029">
    <property type="entry name" value="Cysteine-rich receptor-like protein kinase 42"/>
    <property type="match status" value="1"/>
</dbReference>
<dbReference type="AlphaFoldDB" id="A0AAN8UJU3"/>
<evidence type="ECO:0000313" key="12">
    <source>
        <dbReference type="Proteomes" id="UP001370490"/>
    </source>
</evidence>
<accession>A0AAN8UJU3</accession>
<dbReference type="GO" id="GO:0004674">
    <property type="term" value="F:protein serine/threonine kinase activity"/>
    <property type="evidence" value="ECO:0007669"/>
    <property type="project" value="UniProtKB-KW"/>
</dbReference>
<evidence type="ECO:0000259" key="10">
    <source>
        <dbReference type="PROSITE" id="PS51473"/>
    </source>
</evidence>
<feature type="domain" description="Gnk2-homologous" evidence="10">
    <location>
        <begin position="84"/>
        <end position="180"/>
    </location>
</feature>
<evidence type="ECO:0000259" key="9">
    <source>
        <dbReference type="PROSITE" id="PS50011"/>
    </source>
</evidence>
<evidence type="ECO:0000256" key="3">
    <source>
        <dbReference type="ARBA" id="ARBA00022729"/>
    </source>
</evidence>
<comment type="caution">
    <text evidence="11">The sequence shown here is derived from an EMBL/GenBank/DDBJ whole genome shotgun (WGS) entry which is preliminary data.</text>
</comment>
<dbReference type="Pfam" id="PF01657">
    <property type="entry name" value="Stress-antifung"/>
    <property type="match status" value="2"/>
</dbReference>
<evidence type="ECO:0000256" key="6">
    <source>
        <dbReference type="ARBA" id="ARBA00022777"/>
    </source>
</evidence>
<dbReference type="InterPro" id="IPR001245">
    <property type="entry name" value="Ser-Thr/Tyr_kinase_cat_dom"/>
</dbReference>
<dbReference type="EMBL" id="JBAMMX010000027">
    <property type="protein sequence ID" value="KAK6913086.1"/>
    <property type="molecule type" value="Genomic_DNA"/>
</dbReference>
<evidence type="ECO:0000256" key="5">
    <source>
        <dbReference type="ARBA" id="ARBA00022741"/>
    </source>
</evidence>
<dbReference type="PROSITE" id="PS50011">
    <property type="entry name" value="PROTEIN_KINASE_DOM"/>
    <property type="match status" value="1"/>
</dbReference>
<gene>
    <name evidence="11" type="ORF">RJ641_022687</name>
</gene>
<dbReference type="SMART" id="SM00220">
    <property type="entry name" value="S_TKc"/>
    <property type="match status" value="1"/>
</dbReference>
<protein>
    <submittedName>
        <fullName evidence="11">Serine-threonine/tyrosine-protein kinase, catalytic domain</fullName>
    </submittedName>
</protein>
<organism evidence="11 12">
    <name type="scientific">Dillenia turbinata</name>
    <dbReference type="NCBI Taxonomy" id="194707"/>
    <lineage>
        <taxon>Eukaryota</taxon>
        <taxon>Viridiplantae</taxon>
        <taxon>Streptophyta</taxon>
        <taxon>Embryophyta</taxon>
        <taxon>Tracheophyta</taxon>
        <taxon>Spermatophyta</taxon>
        <taxon>Magnoliopsida</taxon>
        <taxon>eudicotyledons</taxon>
        <taxon>Gunneridae</taxon>
        <taxon>Pentapetalae</taxon>
        <taxon>Dilleniales</taxon>
        <taxon>Dilleniaceae</taxon>
        <taxon>Dillenia</taxon>
    </lineage>
</organism>
<dbReference type="InterPro" id="IPR002902">
    <property type="entry name" value="GNK2"/>
</dbReference>
<evidence type="ECO:0000256" key="8">
    <source>
        <dbReference type="ARBA" id="ARBA00023170"/>
    </source>
</evidence>
<keyword evidence="8" id="KW-0675">Receptor</keyword>
<feature type="domain" description="Gnk2-homologous" evidence="10">
    <location>
        <begin position="1"/>
        <end position="75"/>
    </location>
</feature>
<evidence type="ECO:0000256" key="2">
    <source>
        <dbReference type="ARBA" id="ARBA00022679"/>
    </source>
</evidence>
<keyword evidence="7" id="KW-0067">ATP-binding</keyword>
<dbReference type="Gene3D" id="3.30.200.20">
    <property type="entry name" value="Phosphorylase Kinase, domain 1"/>
    <property type="match status" value="1"/>
</dbReference>
<evidence type="ECO:0000256" key="4">
    <source>
        <dbReference type="ARBA" id="ARBA00022737"/>
    </source>
</evidence>
<dbReference type="Pfam" id="PF07714">
    <property type="entry name" value="PK_Tyr_Ser-Thr"/>
    <property type="match status" value="1"/>
</dbReference>
<evidence type="ECO:0000256" key="7">
    <source>
        <dbReference type="ARBA" id="ARBA00022840"/>
    </source>
</evidence>
<dbReference type="InterPro" id="IPR000719">
    <property type="entry name" value="Prot_kinase_dom"/>
</dbReference>
<dbReference type="InterPro" id="IPR052059">
    <property type="entry name" value="CR_Ser/Thr_kinase"/>
</dbReference>
<reference evidence="11 12" key="1">
    <citation type="submission" date="2023-12" db="EMBL/GenBank/DDBJ databases">
        <title>A high-quality genome assembly for Dillenia turbinata (Dilleniales).</title>
        <authorList>
            <person name="Chanderbali A."/>
        </authorList>
    </citation>
    <scope>NUCLEOTIDE SEQUENCE [LARGE SCALE GENOMIC DNA]</scope>
    <source>
        <strain evidence="11">LSX21</strain>
        <tissue evidence="11">Leaf</tissue>
    </source>
</reference>
<proteinExistence type="predicted"/>
<dbReference type="InterPro" id="IPR038408">
    <property type="entry name" value="GNK2_sf"/>
</dbReference>
<keyword evidence="6 11" id="KW-0418">Kinase</keyword>
<evidence type="ECO:0000256" key="1">
    <source>
        <dbReference type="ARBA" id="ARBA00022527"/>
    </source>
</evidence>